<evidence type="ECO:0000256" key="9">
    <source>
        <dbReference type="ARBA" id="ARBA00023004"/>
    </source>
</evidence>
<keyword evidence="8" id="KW-0560">Oxidoreductase</keyword>
<reference evidence="13 14" key="1">
    <citation type="submission" date="2017-02" db="EMBL/GenBank/DDBJ databases">
        <title>Genomes of Trichoderma spp. with biocontrol activity.</title>
        <authorList>
            <person name="Gardiner D."/>
            <person name="Kazan K."/>
            <person name="Vos C."/>
            <person name="Harvey P."/>
        </authorList>
    </citation>
    <scope>NUCLEOTIDE SEQUENCE [LARGE SCALE GENOMIC DNA]</scope>
    <source>
        <strain evidence="13 14">A5MH</strain>
    </source>
</reference>
<keyword evidence="4 12" id="KW-0349">Heme</keyword>
<sequence>MIQEAYAEGNPFWIQAPENRYLVVSSWEHIKEIDAASEDVLSLQAAAKEILQPRYTMQNFNWFDKKGADGMPLIRTLRTLLTNHLPDILPDVRRSMSVLLDRTQGSRPIVNVFPIIIEAISVTNAAAFFGSELSRDKKFMAAAIGFIEQTLLAAEAIRVLPKAIAPFIGNMIAKNLGSGKAIYDALIPIAEERLEERAQKKLGHVVPEYTACIALHHLCLHPEYVEPLRNEIESTGWAPFEQSGGKAFPLLDSFMKESARINPVESVSSRRMALKPFELSDGTRIEAGEWICTAARGMMLDARYYTAPQEFQGFRFVDSSILKNKLAGEFVSQVQGTPSNFTDIGDWQLWGTGRSACPGRFYATAVMKTLLALFITKYDMQLEEKATARYFAWRTFIYPYASTKVILRPRAAL</sequence>
<keyword evidence="9 12" id="KW-0408">Iron</keyword>
<evidence type="ECO:0000256" key="7">
    <source>
        <dbReference type="ARBA" id="ARBA00022989"/>
    </source>
</evidence>
<comment type="caution">
    <text evidence="13">The sequence shown here is derived from an EMBL/GenBank/DDBJ whole genome shotgun (WGS) entry which is preliminary data.</text>
</comment>
<proteinExistence type="inferred from homology"/>
<evidence type="ECO:0000256" key="3">
    <source>
        <dbReference type="ARBA" id="ARBA00010617"/>
    </source>
</evidence>
<dbReference type="PANTHER" id="PTHR46206">
    <property type="entry name" value="CYTOCHROME P450"/>
    <property type="match status" value="1"/>
</dbReference>
<keyword evidence="7" id="KW-1133">Transmembrane helix</keyword>
<keyword evidence="5" id="KW-0812">Transmembrane</keyword>
<feature type="binding site" description="axial binding residue" evidence="12">
    <location>
        <position position="357"/>
    </location>
    <ligand>
        <name>heme</name>
        <dbReference type="ChEBI" id="CHEBI:30413"/>
    </ligand>
    <ligandPart>
        <name>Fe</name>
        <dbReference type="ChEBI" id="CHEBI:18248"/>
    </ligandPart>
</feature>
<organism evidence="13 14">
    <name type="scientific">Trichoderma gamsii</name>
    <dbReference type="NCBI Taxonomy" id="398673"/>
    <lineage>
        <taxon>Eukaryota</taxon>
        <taxon>Fungi</taxon>
        <taxon>Dikarya</taxon>
        <taxon>Ascomycota</taxon>
        <taxon>Pezizomycotina</taxon>
        <taxon>Sordariomycetes</taxon>
        <taxon>Hypocreomycetidae</taxon>
        <taxon>Hypocreales</taxon>
        <taxon>Hypocreaceae</taxon>
        <taxon>Trichoderma</taxon>
    </lineage>
</organism>
<dbReference type="Proteomes" id="UP000236546">
    <property type="component" value="Unassembled WGS sequence"/>
</dbReference>
<dbReference type="GO" id="GO:0016705">
    <property type="term" value="F:oxidoreductase activity, acting on paired donors, with incorporation or reduction of molecular oxygen"/>
    <property type="evidence" value="ECO:0007669"/>
    <property type="project" value="InterPro"/>
</dbReference>
<keyword evidence="6 12" id="KW-0479">Metal-binding</keyword>
<dbReference type="OrthoDB" id="1844152at2759"/>
<dbReference type="PANTHER" id="PTHR46206:SF5">
    <property type="entry name" value="P450, PUTATIVE (EUROFUNG)-RELATED"/>
    <property type="match status" value="1"/>
</dbReference>
<dbReference type="GO" id="GO:0004497">
    <property type="term" value="F:monooxygenase activity"/>
    <property type="evidence" value="ECO:0007669"/>
    <property type="project" value="UniProtKB-KW"/>
</dbReference>
<dbReference type="Pfam" id="PF00067">
    <property type="entry name" value="p450"/>
    <property type="match status" value="1"/>
</dbReference>
<evidence type="ECO:0000256" key="4">
    <source>
        <dbReference type="ARBA" id="ARBA00022617"/>
    </source>
</evidence>
<dbReference type="CDD" id="cd11041">
    <property type="entry name" value="CYP503A1-like"/>
    <property type="match status" value="1"/>
</dbReference>
<evidence type="ECO:0008006" key="15">
    <source>
        <dbReference type="Google" id="ProtNLM"/>
    </source>
</evidence>
<evidence type="ECO:0000313" key="14">
    <source>
        <dbReference type="Proteomes" id="UP000236546"/>
    </source>
</evidence>
<dbReference type="InterPro" id="IPR036396">
    <property type="entry name" value="Cyt_P450_sf"/>
</dbReference>
<comment type="subcellular location">
    <subcellularLocation>
        <location evidence="2">Membrane</location>
    </subcellularLocation>
</comment>
<comment type="cofactor">
    <cofactor evidence="1 12">
        <name>heme</name>
        <dbReference type="ChEBI" id="CHEBI:30413"/>
    </cofactor>
</comment>
<keyword evidence="11" id="KW-0472">Membrane</keyword>
<comment type="similarity">
    <text evidence="3">Belongs to the cytochrome P450 family.</text>
</comment>
<evidence type="ECO:0000256" key="1">
    <source>
        <dbReference type="ARBA" id="ARBA00001971"/>
    </source>
</evidence>
<dbReference type="SUPFAM" id="SSF48264">
    <property type="entry name" value="Cytochrome P450"/>
    <property type="match status" value="1"/>
</dbReference>
<dbReference type="GO" id="GO:0016020">
    <property type="term" value="C:membrane"/>
    <property type="evidence" value="ECO:0007669"/>
    <property type="project" value="UniProtKB-SubCell"/>
</dbReference>
<evidence type="ECO:0000256" key="10">
    <source>
        <dbReference type="ARBA" id="ARBA00023033"/>
    </source>
</evidence>
<name>A0A2K0TKS4_9HYPO</name>
<dbReference type="GO" id="GO:0020037">
    <property type="term" value="F:heme binding"/>
    <property type="evidence" value="ECO:0007669"/>
    <property type="project" value="InterPro"/>
</dbReference>
<dbReference type="GO" id="GO:0005506">
    <property type="term" value="F:iron ion binding"/>
    <property type="evidence" value="ECO:0007669"/>
    <property type="project" value="InterPro"/>
</dbReference>
<evidence type="ECO:0000256" key="6">
    <source>
        <dbReference type="ARBA" id="ARBA00022723"/>
    </source>
</evidence>
<dbReference type="Gene3D" id="1.10.630.10">
    <property type="entry name" value="Cytochrome P450"/>
    <property type="match status" value="2"/>
</dbReference>
<evidence type="ECO:0000256" key="11">
    <source>
        <dbReference type="ARBA" id="ARBA00023136"/>
    </source>
</evidence>
<dbReference type="PRINTS" id="PR00465">
    <property type="entry name" value="EP450IV"/>
</dbReference>
<evidence type="ECO:0000256" key="8">
    <source>
        <dbReference type="ARBA" id="ARBA00023002"/>
    </source>
</evidence>
<evidence type="ECO:0000256" key="2">
    <source>
        <dbReference type="ARBA" id="ARBA00004370"/>
    </source>
</evidence>
<evidence type="ECO:0000313" key="13">
    <source>
        <dbReference type="EMBL" id="PNP46128.1"/>
    </source>
</evidence>
<keyword evidence="10" id="KW-0503">Monooxygenase</keyword>
<dbReference type="InterPro" id="IPR001128">
    <property type="entry name" value="Cyt_P450"/>
</dbReference>
<accession>A0A2K0TKS4</accession>
<evidence type="ECO:0000256" key="5">
    <source>
        <dbReference type="ARBA" id="ARBA00022692"/>
    </source>
</evidence>
<gene>
    <name evidence="13" type="ORF">TGAMA5MH_02163</name>
</gene>
<dbReference type="InterPro" id="IPR002403">
    <property type="entry name" value="Cyt_P450_E_grp-IV"/>
</dbReference>
<protein>
    <recommendedName>
        <fullName evidence="15">Cytochrome P450</fullName>
    </recommendedName>
</protein>
<dbReference type="AlphaFoldDB" id="A0A2K0TKS4"/>
<dbReference type="EMBL" id="MTYH01000016">
    <property type="protein sequence ID" value="PNP46128.1"/>
    <property type="molecule type" value="Genomic_DNA"/>
</dbReference>
<evidence type="ECO:0000256" key="12">
    <source>
        <dbReference type="PIRSR" id="PIRSR602403-1"/>
    </source>
</evidence>